<keyword evidence="2" id="KW-0472">Membrane</keyword>
<feature type="transmembrane region" description="Helical" evidence="2">
    <location>
        <begin position="124"/>
        <end position="142"/>
    </location>
</feature>
<feature type="transmembrane region" description="Helical" evidence="2">
    <location>
        <begin position="101"/>
        <end position="118"/>
    </location>
</feature>
<keyword evidence="2" id="KW-0812">Transmembrane</keyword>
<dbReference type="SMART" id="SM00331">
    <property type="entry name" value="PP2C_SIG"/>
    <property type="match status" value="1"/>
</dbReference>
<comment type="caution">
    <text evidence="5">The sequence shown here is derived from an EMBL/GenBank/DDBJ whole genome shotgun (WGS) entry which is preliminary data.</text>
</comment>
<dbReference type="InterPro" id="IPR001932">
    <property type="entry name" value="PPM-type_phosphatase-like_dom"/>
</dbReference>
<dbReference type="Gene3D" id="3.30.450.40">
    <property type="match status" value="1"/>
</dbReference>
<dbReference type="InterPro" id="IPR003018">
    <property type="entry name" value="GAF"/>
</dbReference>
<evidence type="ECO:0000259" key="3">
    <source>
        <dbReference type="SMART" id="SM00065"/>
    </source>
</evidence>
<keyword evidence="6" id="KW-1185">Reference proteome</keyword>
<feature type="domain" description="PPM-type phosphatase" evidence="4">
    <location>
        <begin position="414"/>
        <end position="633"/>
    </location>
</feature>
<keyword evidence="2" id="KW-1133">Transmembrane helix</keyword>
<evidence type="ECO:0000313" key="5">
    <source>
        <dbReference type="EMBL" id="PJJ40372.1"/>
    </source>
</evidence>
<dbReference type="PANTHER" id="PTHR43156:SF2">
    <property type="entry name" value="STAGE II SPORULATION PROTEIN E"/>
    <property type="match status" value="1"/>
</dbReference>
<dbReference type="PANTHER" id="PTHR43156">
    <property type="entry name" value="STAGE II SPORULATION PROTEIN E-RELATED"/>
    <property type="match status" value="1"/>
</dbReference>
<feature type="transmembrane region" description="Helical" evidence="2">
    <location>
        <begin position="35"/>
        <end position="56"/>
    </location>
</feature>
<sequence length="633" mass="72686">MIYNILLSLFPLLSAFPLFMMLVELHGKRPAARQLPWLAFACYMVLWNSVFTRFMAEHPVLWTLNPIGDIFMMLSFMFLFVREENRKAVEPIRKSYRVRSIVAFLIYIVSNVVCFHILRPPVFLIPLIVGALVVFYFDRLYSSLSYYPKTRIHLVFYFFIISTFLVLPLFRLFFIAQIGYVFMCRYRNWIAHKDRMIVQHDEERKMNHKIVTKMGETVNDFSDLHESLQNFLTNLAQGIEAKSAAIYIWDEKEQLFRCSDIYGVFFPLVRGNEMSFTHVETLKEIALSQNISEHDNIVWECGMSRIGTYVPFASQDGRILSLGSRAANIRSLILEPLNFNQQLLGVLVVENKLYERYFSESDYYLVQNFAHYATMILKANEAVMERQNQARTQAELQLGFHIQSGLLPHKIPEFDGISLAGSMTPAKEIGGDYFDFLNLPNGNLGIVIGDVSGKGVPAGMVMTSLYAFLHAECRYFVNSYRALVRVNSDLAGHISETMFASLLFFEWNPRSKALHYTSCGHEHILHFKKMDNSLDTIKSGGIALGMIDDNSKIIREKSLIVRPGDTVLLYTDGVTETANEKREMFGLERLKAFVEKYQALSANEIRLALLEELKSFAHGAPQADDITILVMKF</sequence>
<dbReference type="Pfam" id="PF07228">
    <property type="entry name" value="SpoIIE"/>
    <property type="match status" value="1"/>
</dbReference>
<dbReference type="EMBL" id="PGEX01000001">
    <property type="protein sequence ID" value="PJJ40372.1"/>
    <property type="molecule type" value="Genomic_DNA"/>
</dbReference>
<feature type="domain" description="GAF" evidence="3">
    <location>
        <begin position="223"/>
        <end position="387"/>
    </location>
</feature>
<dbReference type="GO" id="GO:0016791">
    <property type="term" value="F:phosphatase activity"/>
    <property type="evidence" value="ECO:0007669"/>
    <property type="project" value="TreeGrafter"/>
</dbReference>
<dbReference type="InterPro" id="IPR029016">
    <property type="entry name" value="GAF-like_dom_sf"/>
</dbReference>
<gene>
    <name evidence="5" type="ORF">BGX16_0292</name>
</gene>
<feature type="transmembrane region" description="Helical" evidence="2">
    <location>
        <begin position="6"/>
        <end position="23"/>
    </location>
</feature>
<proteinExistence type="predicted"/>
<evidence type="ECO:0000313" key="6">
    <source>
        <dbReference type="Proteomes" id="UP000231134"/>
    </source>
</evidence>
<protein>
    <submittedName>
        <fullName evidence="5">Serine phosphatase RsbU (Regulator of sigma subunit)</fullName>
    </submittedName>
</protein>
<dbReference type="Pfam" id="PF01590">
    <property type="entry name" value="GAF"/>
    <property type="match status" value="1"/>
</dbReference>
<keyword evidence="1" id="KW-0378">Hydrolase</keyword>
<dbReference type="SUPFAM" id="SSF55781">
    <property type="entry name" value="GAF domain-like"/>
    <property type="match status" value="1"/>
</dbReference>
<dbReference type="InterPro" id="IPR036457">
    <property type="entry name" value="PPM-type-like_dom_sf"/>
</dbReference>
<dbReference type="SMART" id="SM00065">
    <property type="entry name" value="GAF"/>
    <property type="match status" value="1"/>
</dbReference>
<dbReference type="InterPro" id="IPR052016">
    <property type="entry name" value="Bact_Sigma-Reg"/>
</dbReference>
<evidence type="ECO:0000256" key="1">
    <source>
        <dbReference type="ARBA" id="ARBA00022801"/>
    </source>
</evidence>
<evidence type="ECO:0000256" key="2">
    <source>
        <dbReference type="SAM" id="Phobius"/>
    </source>
</evidence>
<accession>A0A2M9A3S6</accession>
<evidence type="ECO:0000259" key="4">
    <source>
        <dbReference type="SMART" id="SM00331"/>
    </source>
</evidence>
<dbReference type="Proteomes" id="UP000231134">
    <property type="component" value="Unassembled WGS sequence"/>
</dbReference>
<feature type="transmembrane region" description="Helical" evidence="2">
    <location>
        <begin position="154"/>
        <end position="183"/>
    </location>
</feature>
<name>A0A2M9A3S6_9BACT</name>
<dbReference type="SUPFAM" id="SSF81606">
    <property type="entry name" value="PP2C-like"/>
    <property type="match status" value="1"/>
</dbReference>
<organism evidence="5 6">
    <name type="scientific">Hallerella succinigenes</name>
    <dbReference type="NCBI Taxonomy" id="1896222"/>
    <lineage>
        <taxon>Bacteria</taxon>
        <taxon>Pseudomonadati</taxon>
        <taxon>Fibrobacterota</taxon>
        <taxon>Fibrobacteria</taxon>
        <taxon>Fibrobacterales</taxon>
        <taxon>Fibrobacteraceae</taxon>
        <taxon>Hallerella</taxon>
    </lineage>
</organism>
<dbReference type="RefSeq" id="WP_100424467.1">
    <property type="nucleotide sequence ID" value="NZ_JAQXKX010000015.1"/>
</dbReference>
<dbReference type="OrthoDB" id="9773346at2"/>
<dbReference type="AlphaFoldDB" id="A0A2M9A3S6"/>
<reference evidence="5 6" key="1">
    <citation type="submission" date="2017-11" db="EMBL/GenBank/DDBJ databases">
        <title>Animal gut microbial communities from fecal samples from Wisconsin, USA.</title>
        <authorList>
            <person name="Neumann A."/>
        </authorList>
    </citation>
    <scope>NUCLEOTIDE SEQUENCE [LARGE SCALE GENOMIC DNA]</scope>
    <source>
        <strain evidence="5 6">UWS3</strain>
    </source>
</reference>
<dbReference type="Gene3D" id="3.60.40.10">
    <property type="entry name" value="PPM-type phosphatase domain"/>
    <property type="match status" value="1"/>
</dbReference>
<feature type="transmembrane region" description="Helical" evidence="2">
    <location>
        <begin position="62"/>
        <end position="81"/>
    </location>
</feature>